<dbReference type="GeneID" id="1733021"/>
<accession>Q91FX4</accession>
<sequence length="68" mass="8500">MNVFLNYRHVQFVKITLSKLTIFLYNFKYNEKFSLYLYNTINTNNLYKQSLHKHNIIIYNKFFFFFVV</sequence>
<reference evidence="1 2" key="4">
    <citation type="journal article" date="1988" name="Virology">
        <title>Identification and characterization of the repetitive DNA element in the genome of insect iridescent virus type 6.</title>
        <authorList>
            <person name="Fischer M."/>
            <person name="Schnitzler P."/>
            <person name="Delius H."/>
            <person name="Darai G."/>
        </authorList>
    </citation>
    <scope>NUCLEOTIDE SEQUENCE [LARGE SCALE GENOMIC DNA]</scope>
</reference>
<organismHost>
    <name type="scientific">Spodoptera frugiperda</name>
    <name type="common">Fall armyworm</name>
    <dbReference type="NCBI Taxonomy" id="7108"/>
</organismHost>
<reference evidence="1 2" key="9">
    <citation type="journal article" date="1994" name="J. Gen. Virol.">
        <title>Insect iridescent virus type 6 encodes a polypeptide related to the largest subunit of eukaryotic RNA polymerase II.</title>
        <authorList>
            <person name="Schnitzler P."/>
            <person name="Sonntag K.C."/>
            <person name="Muller M."/>
            <person name="Janssen W."/>
            <person name="Bugert J.J."/>
            <person name="Koonin E.V."/>
            <person name="Darai G."/>
        </authorList>
    </citation>
    <scope>NUCLEOTIDE SEQUENCE [LARGE SCALE GENOMIC DNA]</scope>
</reference>
<reference evidence="1 2" key="12">
    <citation type="journal article" date="1997" name="Virus Genes">
        <title>The DNA sequence of Chilo iridescent virus between the genome coordinates 0.101 and 0.391; similarities in coding strategy between insect and vertebrate iridoviruses.</title>
        <authorList>
            <person name="Bahr U."/>
            <person name="Tidona C.A."/>
            <person name="Darai G."/>
        </authorList>
    </citation>
    <scope>NUCLEOTIDE SEQUENCE [LARGE SCALE GENOMIC DNA]</scope>
</reference>
<organism evidence="1 2">
    <name type="scientific">Invertebrate iridescent virus 6</name>
    <name type="common">IIV-6</name>
    <name type="synonym">Chilo iridescent virus</name>
    <dbReference type="NCBI Taxonomy" id="176652"/>
    <lineage>
        <taxon>Viruses</taxon>
        <taxon>Varidnaviria</taxon>
        <taxon>Bamfordvirae</taxon>
        <taxon>Nucleocytoviricota</taxon>
        <taxon>Megaviricetes</taxon>
        <taxon>Pimascovirales</taxon>
        <taxon>Pimascovirales incertae sedis</taxon>
        <taxon>Iridoviridae</taxon>
        <taxon>Betairidovirinae</taxon>
        <taxon>Iridovirus</taxon>
        <taxon>Iridovirus chilo1</taxon>
    </lineage>
</organism>
<dbReference type="KEGG" id="vg:1733021"/>
<reference evidence="1 2" key="5">
    <citation type="journal article" date="1992" name="Virus Genes">
        <title>Identification and mapping of origins of DNA replication within the DNA sequences of the genome of insect iridescent virus type 6.</title>
        <authorList>
            <person name="Handermann M."/>
            <person name="Schnitzler P."/>
            <person name="Rosen-Wolff A."/>
            <person name="Raab K."/>
            <person name="Sonntag K.C."/>
            <person name="Darai G."/>
        </authorList>
    </citation>
    <scope>NUCLEOTIDE SEQUENCE [LARGE SCALE GENOMIC DNA]</scope>
</reference>
<evidence type="ECO:0000313" key="2">
    <source>
        <dbReference type="Proteomes" id="UP000001359"/>
    </source>
</evidence>
<evidence type="ECO:0000313" key="1">
    <source>
        <dbReference type="EMBL" id="AAK82058.1"/>
    </source>
</evidence>
<dbReference type="RefSeq" id="NP_149657.1">
    <property type="nucleotide sequence ID" value="NC_003038.1"/>
</dbReference>
<reference evidence="1 2" key="13">
    <citation type="journal article" date="1998" name="Virus Genes">
        <title>Identification of a thymidylate synthase gene within the genome of Chilo iridescent virus.</title>
        <authorList>
            <person name="Muller K."/>
            <person name="Tidona C.A."/>
            <person name="Bahr U."/>
            <person name="Darai G."/>
        </authorList>
    </citation>
    <scope>NUCLEOTIDE SEQUENCE [LARGE SCALE GENOMIC DNA]</scope>
</reference>
<reference evidence="1 2" key="8">
    <citation type="journal article" date="1994" name="Intervirology">
        <title>Identification of the primary structure and the coding capacity of the genome of insect iridescent virus type 6 between the genome coordinates 0.310 and 0.347 (7990 bp).</title>
        <authorList>
            <person name="Sonntag K.C."/>
            <person name="Schnitzler P."/>
            <person name="Janssen W."/>
            <person name="Darai G."/>
        </authorList>
    </citation>
    <scope>NUCLEOTIDE SEQUENCE [LARGE SCALE GENOMIC DNA]</scope>
</reference>
<reference evidence="1 2" key="11">
    <citation type="journal article" date="1994" name="Virus Genes">
        <title>Chilo iridescent virus encodes a putative helicase belonging to a distinct family within the "DEAD/H" superfamily: implications for the evolution of large DNA viruses.</title>
        <authorList>
            <person name="Sonntag K.C."/>
            <person name="Schnitzler P."/>
            <person name="Koonin E.V."/>
            <person name="Darai G."/>
        </authorList>
    </citation>
    <scope>NUCLEOTIDE SEQUENCE [LARGE SCALE GENOMIC DNA]</scope>
</reference>
<keyword evidence="2" id="KW-1185">Reference proteome</keyword>
<reference evidence="1 2" key="7">
    <citation type="journal article" date="1993" name="J. Gen. Virol.">
        <title>Identification of the gene encoding the major capsid protein of insect iridescent virus type 6 by polymerase chain reaction.</title>
        <authorList>
            <person name="Stohwasser R."/>
            <person name="Raab K."/>
            <person name="Schnitzler P."/>
            <person name="Janssen W."/>
            <person name="Darai G."/>
        </authorList>
    </citation>
    <scope>NUCLEOTIDE SEQUENCE [LARGE SCALE GENOMIC DNA]</scope>
</reference>
<dbReference type="Proteomes" id="UP000001359">
    <property type="component" value="Segment"/>
</dbReference>
<dbReference type="EMBL" id="AF303741">
    <property type="protein sequence ID" value="AAK82058.1"/>
    <property type="molecule type" value="Genomic_DNA"/>
</dbReference>
<name>Q91FX4_IIV6</name>
<organismHost>
    <name type="scientific">Gryllus campestris</name>
    <dbReference type="NCBI Taxonomy" id="58607"/>
</organismHost>
<protein>
    <submittedName>
        <fullName evidence="1">194R</fullName>
    </submittedName>
</protein>
<reference evidence="1 2" key="14">
    <citation type="journal article" date="1999" name="Virus Genes">
        <title>Identification of a gene cluster within the genome of Chilo iridescent virus encoding enzymes involved in viral DNA replication and processing.</title>
        <authorList>
            <person name="Muller K."/>
            <person name="Tidona C.A."/>
            <person name="Darai G."/>
        </authorList>
    </citation>
    <scope>NUCLEOTIDE SEQUENCE [LARGE SCALE GENOMIC DNA]</scope>
</reference>
<organismHost>
    <name type="scientific">Chilo suppressalis</name>
    <name type="common">Asiatic rice borer moth</name>
    <dbReference type="NCBI Taxonomy" id="168631"/>
</organismHost>
<organismHost>
    <name type="scientific">Gryllus bimaculatus</name>
    <name type="common">Two-spotted cricket</name>
    <dbReference type="NCBI Taxonomy" id="6999"/>
</organismHost>
<proteinExistence type="predicted"/>
<organismHost>
    <name type="scientific">Acheta domesticus</name>
    <name type="common">House cricket</name>
    <dbReference type="NCBI Taxonomy" id="6997"/>
</organismHost>
<reference evidence="1 2" key="15">
    <citation type="journal article" date="2001" name="Virology">
        <title>Analysis of the first complete DNA sequence of an invertebrate iridovirus: coding strategy of the genome of Chilo iridescent virus.</title>
        <authorList>
            <person name="Jakob N.J."/>
            <person name="Muller K."/>
            <person name="Bahr U."/>
            <person name="Darai G."/>
        </authorList>
    </citation>
    <scope>NUCLEOTIDE SEQUENCE [LARGE SCALE GENOMIC DNA]</scope>
</reference>
<reference evidence="1 2" key="10">
    <citation type="journal article" date="1994" name="Nucleic Acids Res.">
        <title>Identification of genes encoding zinc finger proteins, non-histone chromosomal HMG protein homologue, and a putative GTP phosphohydrolase in the genome of Chilo iridescent virus.</title>
        <authorList>
            <person name="Schnitzler P."/>
            <person name="Hug M."/>
            <person name="Handermann M."/>
            <person name="Janssen W."/>
            <person name="Koonin E.V."/>
            <person name="Delius H."/>
            <person name="Darai C."/>
        </authorList>
    </citation>
    <scope>NUCLEOTIDE SEQUENCE [LARGE SCALE GENOMIC DNA]</scope>
</reference>
<reference evidence="1 2" key="6">
    <citation type="journal article" date="1992" name="Virus Genes">
        <title>Characterization of the third origin of DNA replication of the genome of insect iridescent virus type 6.</title>
        <authorList>
            <person name="Sonntag K.C."/>
            <person name="Darai G."/>
        </authorList>
    </citation>
    <scope>NUCLEOTIDE SEQUENCE [LARGE SCALE GENOMIC DNA]</scope>
</reference>
<reference evidence="1 2" key="3">
    <citation type="journal article" date="1987" name="Virology">
        <title>Molecular cloning and physical mapping of the genome of insect iridescent virus type 6: further evidence for circular permutation of the viral genome.</title>
        <authorList>
            <person name="Schnitzler P."/>
            <person name="Soltau J.B."/>
            <person name="Fischer M."/>
            <person name="Reisner H."/>
            <person name="Scholz J."/>
            <person name="Delius H."/>
            <person name="Darai G."/>
        </authorList>
    </citation>
    <scope>NUCLEOTIDE SEQUENCE [LARGE SCALE GENOMIC DNA]</scope>
</reference>
<reference evidence="1 2" key="1">
    <citation type="journal article" date="1984" name="J. Virol.">
        <title>DNA analysis of insect iridescent virus 6: evidence for circular permutation and terminal redundancy.</title>
        <authorList>
            <person name="Delius H."/>
            <person name="Darai G."/>
            <person name="Fluegel R.M."/>
        </authorList>
    </citation>
    <scope>NUCLEOTIDE SEQUENCE [LARGE SCALE GENOMIC DNA]</scope>
</reference>
<reference evidence="1 2" key="2">
    <citation type="journal article" date="1986" name="Med. Microbiol. Immunol.">
        <title>Insect iridescent virus type 6 induced toxic degenerative hepatitis in mice.</title>
        <authorList>
            <person name="Lorbacher de Ruiz H."/>
            <person name="Gelderblom H."/>
            <person name="Hofmann W."/>
            <person name="Darai G."/>
        </authorList>
    </citation>
    <scope>NUCLEOTIDE SEQUENCE [LARGE SCALE GENOMIC DNA]</scope>
</reference>